<comment type="similarity">
    <text evidence="5">Belongs to the zinc-containing alcohol dehydrogenase family.</text>
</comment>
<dbReference type="Pfam" id="PF00107">
    <property type="entry name" value="ADH_zinc_N"/>
    <property type="match status" value="1"/>
</dbReference>
<sequence length="394" mass="42572">MKALTFQGRYDLRSMRVPDPFIVDPQDAILRVIGSATCGSDLHLLNGYIPTMMAGDIIGHEFMGEVVEIGPGVKNLRRGDRVVVAASIGCGDCAYCQNESWSLCDNSNPNAYMVEPMFGDAPAALYGYSHSFGGYAGGHAEYVRVPFADKGCFVVPESIRNDQAIACADAFPTGYMAASMADIKPGDIVAVWGAGGVGQMAMQSAWLMGAGRVICIDREPARLALAAKHCKAEILDFSKVDVLQALKEMTAGRGVDCCIDAVGTEAVDDSFQYYMDKAKQYVRIESDRPLVLRQMIIAAKKGGNLSIVGVYGGFVDSIPMGAAMNKGLTWKMGQLHAQKYIPTLFQHIEKGDVDPSYLFTHTFTLDQGMTAYDTFNRRADGIMKAVLLPSGTFA</sequence>
<evidence type="ECO:0000259" key="7">
    <source>
        <dbReference type="Pfam" id="PF08240"/>
    </source>
</evidence>
<dbReference type="SUPFAM" id="SSF51735">
    <property type="entry name" value="NAD(P)-binding Rossmann-fold domains"/>
    <property type="match status" value="1"/>
</dbReference>
<dbReference type="Gene3D" id="3.90.180.10">
    <property type="entry name" value="Medium-chain alcohol dehydrogenases, catalytic domain"/>
    <property type="match status" value="1"/>
</dbReference>
<evidence type="ECO:0000256" key="5">
    <source>
        <dbReference type="RuleBase" id="RU361277"/>
    </source>
</evidence>
<feature type="domain" description="Alcohol dehydrogenase-like C-terminal" evidence="6">
    <location>
        <begin position="196"/>
        <end position="274"/>
    </location>
</feature>
<evidence type="ECO:0000256" key="3">
    <source>
        <dbReference type="ARBA" id="ARBA00022833"/>
    </source>
</evidence>
<name>A0ABX0QG88_9BACT</name>
<accession>A0ABX0QG88</accession>
<proteinExistence type="inferred from homology"/>
<keyword evidence="9" id="KW-1185">Reference proteome</keyword>
<comment type="cofactor">
    <cofactor evidence="1 5">
        <name>Zn(2+)</name>
        <dbReference type="ChEBI" id="CHEBI:29105"/>
    </cofactor>
</comment>
<feature type="domain" description="Alcohol dehydrogenase-like N-terminal" evidence="7">
    <location>
        <begin position="25"/>
        <end position="148"/>
    </location>
</feature>
<evidence type="ECO:0000259" key="6">
    <source>
        <dbReference type="Pfam" id="PF00107"/>
    </source>
</evidence>
<dbReference type="InterPro" id="IPR036291">
    <property type="entry name" value="NAD(P)-bd_dom_sf"/>
</dbReference>
<dbReference type="PROSITE" id="PS00059">
    <property type="entry name" value="ADH_ZINC"/>
    <property type="match status" value="1"/>
</dbReference>
<evidence type="ECO:0000256" key="1">
    <source>
        <dbReference type="ARBA" id="ARBA00001947"/>
    </source>
</evidence>
<evidence type="ECO:0000256" key="4">
    <source>
        <dbReference type="ARBA" id="ARBA00023002"/>
    </source>
</evidence>
<keyword evidence="2 5" id="KW-0479">Metal-binding</keyword>
<evidence type="ECO:0000313" key="8">
    <source>
        <dbReference type="EMBL" id="NID09883.1"/>
    </source>
</evidence>
<comment type="caution">
    <text evidence="8">The sequence shown here is derived from an EMBL/GenBank/DDBJ whole genome shotgun (WGS) entry which is preliminary data.</text>
</comment>
<dbReference type="InterPro" id="IPR013154">
    <property type="entry name" value="ADH-like_N"/>
</dbReference>
<dbReference type="InterPro" id="IPR002328">
    <property type="entry name" value="ADH_Zn_CS"/>
</dbReference>
<protein>
    <submittedName>
        <fullName evidence="8">Glutathione-dependent formaldehyde dehydrogenase</fullName>
    </submittedName>
</protein>
<evidence type="ECO:0000256" key="2">
    <source>
        <dbReference type="ARBA" id="ARBA00022723"/>
    </source>
</evidence>
<gene>
    <name evidence="8" type="ORF">F7231_06845</name>
</gene>
<reference evidence="8" key="1">
    <citation type="submission" date="2024-05" db="EMBL/GenBank/DDBJ databases">
        <authorList>
            <person name="Jung D.-H."/>
        </authorList>
    </citation>
    <scope>NUCLEOTIDE SEQUENCE</scope>
    <source>
        <strain evidence="8">JA-25</strain>
    </source>
</reference>
<dbReference type="CDD" id="cd08283">
    <property type="entry name" value="FDH_like_1"/>
    <property type="match status" value="1"/>
</dbReference>
<dbReference type="RefSeq" id="WP_085412237.1">
    <property type="nucleotide sequence ID" value="NZ_WAEL01000002.1"/>
</dbReference>
<dbReference type="Gene3D" id="3.40.50.720">
    <property type="entry name" value="NAD(P)-binding Rossmann-like Domain"/>
    <property type="match status" value="1"/>
</dbReference>
<dbReference type="PANTHER" id="PTHR42813:SF2">
    <property type="entry name" value="DEHYDROGENASE, ZINC-CONTAINING, PUTATIVE (AFU_ORTHOLOGUE AFUA_2G02810)-RELATED"/>
    <property type="match status" value="1"/>
</dbReference>
<dbReference type="Pfam" id="PF08240">
    <property type="entry name" value="ADH_N"/>
    <property type="match status" value="1"/>
</dbReference>
<dbReference type="Proteomes" id="UP000606008">
    <property type="component" value="Unassembled WGS sequence"/>
</dbReference>
<dbReference type="InterPro" id="IPR013149">
    <property type="entry name" value="ADH-like_C"/>
</dbReference>
<dbReference type="EMBL" id="WAEL01000002">
    <property type="protein sequence ID" value="NID09883.1"/>
    <property type="molecule type" value="Genomic_DNA"/>
</dbReference>
<keyword evidence="4" id="KW-0560">Oxidoreductase</keyword>
<evidence type="ECO:0000313" key="9">
    <source>
        <dbReference type="Proteomes" id="UP000606008"/>
    </source>
</evidence>
<dbReference type="SUPFAM" id="SSF50129">
    <property type="entry name" value="GroES-like"/>
    <property type="match status" value="1"/>
</dbReference>
<organism evidence="8 9">
    <name type="scientific">Fibrivirga algicola</name>
    <dbReference type="NCBI Taxonomy" id="2950420"/>
    <lineage>
        <taxon>Bacteria</taxon>
        <taxon>Pseudomonadati</taxon>
        <taxon>Bacteroidota</taxon>
        <taxon>Cytophagia</taxon>
        <taxon>Cytophagales</taxon>
        <taxon>Spirosomataceae</taxon>
        <taxon>Fibrivirga</taxon>
    </lineage>
</organism>
<keyword evidence="3 5" id="KW-0862">Zinc</keyword>
<dbReference type="PANTHER" id="PTHR42813">
    <property type="entry name" value="ZINC-TYPE ALCOHOL DEHYDROGENASE-LIKE"/>
    <property type="match status" value="1"/>
</dbReference>
<dbReference type="InterPro" id="IPR011032">
    <property type="entry name" value="GroES-like_sf"/>
</dbReference>